<feature type="compositionally biased region" description="Low complexity" evidence="1">
    <location>
        <begin position="23"/>
        <end position="36"/>
    </location>
</feature>
<dbReference type="RefSeq" id="XP_021871257.1">
    <property type="nucleotide sequence ID" value="XM_022018210.1"/>
</dbReference>
<keyword evidence="3" id="KW-1185">Reference proteome</keyword>
<evidence type="ECO:0008006" key="4">
    <source>
        <dbReference type="Google" id="ProtNLM"/>
    </source>
</evidence>
<gene>
    <name evidence="2" type="ORF">BD324DRAFT_650825</name>
</gene>
<feature type="compositionally biased region" description="Basic and acidic residues" evidence="1">
    <location>
        <begin position="262"/>
        <end position="275"/>
    </location>
</feature>
<feature type="compositionally biased region" description="Low complexity" evidence="1">
    <location>
        <begin position="238"/>
        <end position="261"/>
    </location>
</feature>
<feature type="compositionally biased region" description="Basic and acidic residues" evidence="1">
    <location>
        <begin position="1"/>
        <end position="11"/>
    </location>
</feature>
<evidence type="ECO:0000256" key="1">
    <source>
        <dbReference type="SAM" id="MobiDB-lite"/>
    </source>
</evidence>
<organism evidence="2 3">
    <name type="scientific">Kockovaella imperatae</name>
    <dbReference type="NCBI Taxonomy" id="4999"/>
    <lineage>
        <taxon>Eukaryota</taxon>
        <taxon>Fungi</taxon>
        <taxon>Dikarya</taxon>
        <taxon>Basidiomycota</taxon>
        <taxon>Agaricomycotina</taxon>
        <taxon>Tremellomycetes</taxon>
        <taxon>Tremellales</taxon>
        <taxon>Cuniculitremaceae</taxon>
        <taxon>Kockovaella</taxon>
    </lineage>
</organism>
<dbReference type="Gene3D" id="2.60.40.790">
    <property type="match status" value="1"/>
</dbReference>
<dbReference type="SUPFAM" id="SSF49764">
    <property type="entry name" value="HSP20-like chaperones"/>
    <property type="match status" value="1"/>
</dbReference>
<dbReference type="OrthoDB" id="1431247at2759"/>
<dbReference type="Proteomes" id="UP000193218">
    <property type="component" value="Unassembled WGS sequence"/>
</dbReference>
<accession>A0A1Y1UGX4</accession>
<feature type="compositionally biased region" description="Polar residues" evidence="1">
    <location>
        <begin position="37"/>
        <end position="50"/>
    </location>
</feature>
<dbReference type="InParanoid" id="A0A1Y1UGX4"/>
<feature type="region of interest" description="Disordered" evidence="1">
    <location>
        <begin position="1"/>
        <end position="275"/>
    </location>
</feature>
<dbReference type="GeneID" id="33560019"/>
<dbReference type="EMBL" id="NBSH01000006">
    <property type="protein sequence ID" value="ORX37219.1"/>
    <property type="molecule type" value="Genomic_DNA"/>
</dbReference>
<evidence type="ECO:0000313" key="2">
    <source>
        <dbReference type="EMBL" id="ORX37219.1"/>
    </source>
</evidence>
<proteinExistence type="predicted"/>
<feature type="compositionally biased region" description="Polar residues" evidence="1">
    <location>
        <begin position="136"/>
        <end position="145"/>
    </location>
</feature>
<reference evidence="2 3" key="1">
    <citation type="submission" date="2017-03" db="EMBL/GenBank/DDBJ databases">
        <title>Widespread Adenine N6-methylation of Active Genes in Fungi.</title>
        <authorList>
            <consortium name="DOE Joint Genome Institute"/>
            <person name="Mondo S.J."/>
            <person name="Dannebaum R.O."/>
            <person name="Kuo R.C."/>
            <person name="Louie K.B."/>
            <person name="Bewick A.J."/>
            <person name="Labutti K."/>
            <person name="Haridas S."/>
            <person name="Kuo A."/>
            <person name="Salamov A."/>
            <person name="Ahrendt S.R."/>
            <person name="Lau R."/>
            <person name="Bowen B.P."/>
            <person name="Lipzen A."/>
            <person name="Sullivan W."/>
            <person name="Andreopoulos W.B."/>
            <person name="Clum A."/>
            <person name="Lindquist E."/>
            <person name="Daum C."/>
            <person name="Northen T.R."/>
            <person name="Ramamoorthy G."/>
            <person name="Schmitz R.J."/>
            <person name="Gryganskyi A."/>
            <person name="Culley D."/>
            <person name="Magnuson J."/>
            <person name="James T.Y."/>
            <person name="O'Malley M.A."/>
            <person name="Stajich J.E."/>
            <person name="Spatafora J.W."/>
            <person name="Visel A."/>
            <person name="Grigoriev I.V."/>
        </authorList>
    </citation>
    <scope>NUCLEOTIDE SEQUENCE [LARGE SCALE GENOMIC DNA]</scope>
    <source>
        <strain evidence="2 3">NRRL Y-17943</strain>
    </source>
</reference>
<feature type="compositionally biased region" description="Low complexity" evidence="1">
    <location>
        <begin position="105"/>
        <end position="117"/>
    </location>
</feature>
<dbReference type="InterPro" id="IPR008978">
    <property type="entry name" value="HSP20-like_chaperone"/>
</dbReference>
<sequence length="428" mass="46384">MQHEPLTHLETQRLSAPYLIPTSSSSPSSSRSSSSSMLTSPQLDNATWQVGTIDIRSEGHSSSEIQLETLKPPNEPGPKNVYLPPNRISLSPLIPDRPTLTRGNTSPASSVTSTAPSRGEATPRSELPAPIWPLLSRSSSCNAGSKSPDAMDVDQDDLQARTIEPSLRSHHTSLDASQLATPSRPPDSRRQSAPLLSSSELHRVVADSSHTGCRISAPLSPPAHYPGSALRRESFGRPASQASASSSVSASTPPTSISSRSTKSEDAPRWARPPRHFDKITGRAWSFSQGQERPDVDFDPELFDGSDPDTVEEVMKGTDGRIAVKTTTDQHVILVWLPGITINDITISSKGDRTVQIVADRWDEDDHLEWNVLLGKDANMKAIAAKLEGSELKVTIQRKAQPSVNKSIRSAFTSWSGPARLLEPNERI</sequence>
<protein>
    <recommendedName>
        <fullName evidence="4">SHSP domain-containing protein</fullName>
    </recommendedName>
</protein>
<name>A0A1Y1UGX4_9TREE</name>
<comment type="caution">
    <text evidence="2">The sequence shown here is derived from an EMBL/GenBank/DDBJ whole genome shotgun (WGS) entry which is preliminary data.</text>
</comment>
<evidence type="ECO:0000313" key="3">
    <source>
        <dbReference type="Proteomes" id="UP000193218"/>
    </source>
</evidence>
<dbReference type="AlphaFoldDB" id="A0A1Y1UGX4"/>